<sequence>MTQPDDFERAIRRNDDLRAELISASRRTEHLVEASEELFAKRERMSAGLARLVVKAQIAPDLGTIKLMADGRLTIDLDHAKVAVSDASTLGERILDALSRAETKLEKLRAKVFSETTASHSNR</sequence>
<dbReference type="EMBL" id="BAABHK010000008">
    <property type="protein sequence ID" value="GAA4630574.1"/>
    <property type="molecule type" value="Genomic_DNA"/>
</dbReference>
<evidence type="ECO:0000313" key="1">
    <source>
        <dbReference type="EMBL" id="GAA4630574.1"/>
    </source>
</evidence>
<name>A0ABP8UF57_9ACTN</name>
<keyword evidence="2" id="KW-1185">Reference proteome</keyword>
<organism evidence="1 2">
    <name type="scientific">Actinoallomurus vinaceus</name>
    <dbReference type="NCBI Taxonomy" id="1080074"/>
    <lineage>
        <taxon>Bacteria</taxon>
        <taxon>Bacillati</taxon>
        <taxon>Actinomycetota</taxon>
        <taxon>Actinomycetes</taxon>
        <taxon>Streptosporangiales</taxon>
        <taxon>Thermomonosporaceae</taxon>
        <taxon>Actinoallomurus</taxon>
    </lineage>
</organism>
<protein>
    <submittedName>
        <fullName evidence="1">Uncharacterized protein</fullName>
    </submittedName>
</protein>
<dbReference type="Proteomes" id="UP001501442">
    <property type="component" value="Unassembled WGS sequence"/>
</dbReference>
<evidence type="ECO:0000313" key="2">
    <source>
        <dbReference type="Proteomes" id="UP001501442"/>
    </source>
</evidence>
<dbReference type="RefSeq" id="WP_345434098.1">
    <property type="nucleotide sequence ID" value="NZ_BAABHK010000008.1"/>
</dbReference>
<accession>A0ABP8UF57</accession>
<proteinExistence type="predicted"/>
<gene>
    <name evidence="1" type="ORF">GCM10023196_056460</name>
</gene>
<comment type="caution">
    <text evidence="1">The sequence shown here is derived from an EMBL/GenBank/DDBJ whole genome shotgun (WGS) entry which is preliminary data.</text>
</comment>
<reference evidence="2" key="1">
    <citation type="journal article" date="2019" name="Int. J. Syst. Evol. Microbiol.">
        <title>The Global Catalogue of Microorganisms (GCM) 10K type strain sequencing project: providing services to taxonomists for standard genome sequencing and annotation.</title>
        <authorList>
            <consortium name="The Broad Institute Genomics Platform"/>
            <consortium name="The Broad Institute Genome Sequencing Center for Infectious Disease"/>
            <person name="Wu L."/>
            <person name="Ma J."/>
        </authorList>
    </citation>
    <scope>NUCLEOTIDE SEQUENCE [LARGE SCALE GENOMIC DNA]</scope>
    <source>
        <strain evidence="2">JCM 17939</strain>
    </source>
</reference>